<protein>
    <submittedName>
        <fullName evidence="2">Uncharacterized protein</fullName>
    </submittedName>
</protein>
<gene>
    <name evidence="2" type="ORF">GP486_002788</name>
</gene>
<evidence type="ECO:0000313" key="3">
    <source>
        <dbReference type="Proteomes" id="UP000750711"/>
    </source>
</evidence>
<feature type="region of interest" description="Disordered" evidence="1">
    <location>
        <begin position="37"/>
        <end position="101"/>
    </location>
</feature>
<comment type="caution">
    <text evidence="2">The sequence shown here is derived from an EMBL/GenBank/DDBJ whole genome shotgun (WGS) entry which is preliminary data.</text>
</comment>
<dbReference type="EMBL" id="JAGHQM010000332">
    <property type="protein sequence ID" value="KAH0562528.1"/>
    <property type="molecule type" value="Genomic_DNA"/>
</dbReference>
<dbReference type="Proteomes" id="UP000750711">
    <property type="component" value="Unassembled WGS sequence"/>
</dbReference>
<reference evidence="2" key="1">
    <citation type="submission" date="2021-03" db="EMBL/GenBank/DDBJ databases">
        <title>Comparative genomics and phylogenomic investigation of the class Geoglossomycetes provide insights into ecological specialization and systematics.</title>
        <authorList>
            <person name="Melie T."/>
            <person name="Pirro S."/>
            <person name="Miller A.N."/>
            <person name="Quandt A."/>
        </authorList>
    </citation>
    <scope>NUCLEOTIDE SEQUENCE</scope>
    <source>
        <strain evidence="2">CAQ_001_2017</strain>
    </source>
</reference>
<proteinExistence type="predicted"/>
<organism evidence="2 3">
    <name type="scientific">Trichoglossum hirsutum</name>
    <dbReference type="NCBI Taxonomy" id="265104"/>
    <lineage>
        <taxon>Eukaryota</taxon>
        <taxon>Fungi</taxon>
        <taxon>Dikarya</taxon>
        <taxon>Ascomycota</taxon>
        <taxon>Pezizomycotina</taxon>
        <taxon>Geoglossomycetes</taxon>
        <taxon>Geoglossales</taxon>
        <taxon>Geoglossaceae</taxon>
        <taxon>Trichoglossum</taxon>
    </lineage>
</organism>
<feature type="compositionally biased region" description="Polar residues" evidence="1">
    <location>
        <begin position="47"/>
        <end position="65"/>
    </location>
</feature>
<dbReference type="AlphaFoldDB" id="A0A9P8LEA5"/>
<sequence length="417" mass="48305">MNANPFAEDRNTIWPALSEEQRNHLFAHAQLLAQAEASQRRVDESSGKTTSMTHSRSDANVTFYRSHTDISEDTNSSRPLSSPIDPSIRGRSKSPTKVQFADENSREIVVVDMPKSPPKRARSPMKKMFGENGWLGRSTSMREKPSEQYQKTGLKHWGGKLKQRVEDLVSLLFRMPRSIFSWLLFQTEDVSKLRIPNPFHVEVEPETPLNKKTPISLDQPAQAKLYCEIELMICVTANNYLLKQRGEGRMSVESLTKVTEAWKNKGRPQVIEFQFDQATQRDLVLYNLKTFRFYGDRAENVVAINSMMFNWKTIAKEMSVRTFCYPDSMIRKHIHDIYMILELLGAPLTTFRAFRELHETTLDLMRSEQQKRLERSQITFGQEKVWHPPSMKPSRARYSDQQFADTDAINNSFPFQD</sequence>
<evidence type="ECO:0000313" key="2">
    <source>
        <dbReference type="EMBL" id="KAH0562528.1"/>
    </source>
</evidence>
<name>A0A9P8LEA5_9PEZI</name>
<feature type="region of interest" description="Disordered" evidence="1">
    <location>
        <begin position="115"/>
        <end position="145"/>
    </location>
</feature>
<accession>A0A9P8LEA5</accession>
<evidence type="ECO:0000256" key="1">
    <source>
        <dbReference type="SAM" id="MobiDB-lite"/>
    </source>
</evidence>
<keyword evidence="3" id="KW-1185">Reference proteome</keyword>